<dbReference type="Proteomes" id="UP000304941">
    <property type="component" value="Unassembled WGS sequence"/>
</dbReference>
<proteinExistence type="predicted"/>
<reference evidence="2 3" key="1">
    <citation type="submission" date="2019-05" db="EMBL/GenBank/DDBJ databases">
        <title>Pseudomonas edaphica sp. nov., isolated from rhizospheric soil of Cistus ladanifer L. in Spain.</title>
        <authorList>
            <person name="Peix A."/>
        </authorList>
    </citation>
    <scope>NUCLEOTIDE SEQUENCE [LARGE SCALE GENOMIC DNA]</scope>
    <source>
        <strain evidence="2 3">RD25</strain>
    </source>
</reference>
<dbReference type="RefSeq" id="WP_138453917.1">
    <property type="nucleotide sequence ID" value="NZ_VBVZ01000698.1"/>
</dbReference>
<sequence length="190" mass="20831">MDILIKLFDFLEKNQNIASAVSAIASAAAAIIAVLVSIYAVRVSAKSAKQQQLHNTLTVKPIPEVMIGDYENSLRVKLRNNGAGPLLVTSLVATLHEKPHSSLIDCMPDLRGRHWTNFAGVVDGRALLPGDEIVLVELTAEPGETTFSISRELAKHALSHTEIVIKYTDVQNSVFLPYKKSLSWFGRNLE</sequence>
<evidence type="ECO:0000313" key="2">
    <source>
        <dbReference type="EMBL" id="TLG87792.1"/>
    </source>
</evidence>
<name>A0ABY2TWH5_9PSED</name>
<protein>
    <submittedName>
        <fullName evidence="2">Uncharacterized protein</fullName>
    </submittedName>
</protein>
<keyword evidence="1" id="KW-1133">Transmembrane helix</keyword>
<keyword evidence="3" id="KW-1185">Reference proteome</keyword>
<keyword evidence="1" id="KW-0472">Membrane</keyword>
<feature type="transmembrane region" description="Helical" evidence="1">
    <location>
        <begin position="20"/>
        <end position="41"/>
    </location>
</feature>
<evidence type="ECO:0000313" key="3">
    <source>
        <dbReference type="Proteomes" id="UP000304941"/>
    </source>
</evidence>
<dbReference type="EMBL" id="VBVZ01000698">
    <property type="protein sequence ID" value="TLG87792.1"/>
    <property type="molecule type" value="Genomic_DNA"/>
</dbReference>
<evidence type="ECO:0000256" key="1">
    <source>
        <dbReference type="SAM" id="Phobius"/>
    </source>
</evidence>
<organism evidence="2 3">
    <name type="scientific">Pseudomonas edaphica</name>
    <dbReference type="NCBI Taxonomy" id="2006980"/>
    <lineage>
        <taxon>Bacteria</taxon>
        <taxon>Pseudomonadati</taxon>
        <taxon>Pseudomonadota</taxon>
        <taxon>Gammaproteobacteria</taxon>
        <taxon>Pseudomonadales</taxon>
        <taxon>Pseudomonadaceae</taxon>
        <taxon>Pseudomonas</taxon>
    </lineage>
</organism>
<keyword evidence="1" id="KW-0812">Transmembrane</keyword>
<accession>A0ABY2TWH5</accession>
<gene>
    <name evidence="2" type="ORF">FEM54_29145</name>
</gene>
<comment type="caution">
    <text evidence="2">The sequence shown here is derived from an EMBL/GenBank/DDBJ whole genome shotgun (WGS) entry which is preliminary data.</text>
</comment>